<comment type="caution">
    <text evidence="2">The sequence shown here is derived from an EMBL/GenBank/DDBJ whole genome shotgun (WGS) entry which is preliminary data.</text>
</comment>
<feature type="domain" description="GCN5-related N-acetyltransferase Rv2170-like" evidence="1">
    <location>
        <begin position="5"/>
        <end position="68"/>
    </location>
</feature>
<name>A0AAV7XK98_9NEOP</name>
<keyword evidence="3" id="KW-1185">Reference proteome</keyword>
<sequence length="77" mass="8577">MTTFYGGVGMLRTADSHRRQGLASLVTRVICRAEAEAGLDPICNVGHYNKASLDMFRRLGFRTAFNAMYLEYTPASK</sequence>
<dbReference type="SUPFAM" id="SSF55729">
    <property type="entry name" value="Acyl-CoA N-acyltransferases (Nat)"/>
    <property type="match status" value="1"/>
</dbReference>
<organism evidence="2 3">
    <name type="scientific">Megalurothrips usitatus</name>
    <name type="common">bean blossom thrips</name>
    <dbReference type="NCBI Taxonomy" id="439358"/>
    <lineage>
        <taxon>Eukaryota</taxon>
        <taxon>Metazoa</taxon>
        <taxon>Ecdysozoa</taxon>
        <taxon>Arthropoda</taxon>
        <taxon>Hexapoda</taxon>
        <taxon>Insecta</taxon>
        <taxon>Pterygota</taxon>
        <taxon>Neoptera</taxon>
        <taxon>Paraneoptera</taxon>
        <taxon>Thysanoptera</taxon>
        <taxon>Terebrantia</taxon>
        <taxon>Thripoidea</taxon>
        <taxon>Thripidae</taxon>
        <taxon>Megalurothrips</taxon>
    </lineage>
</organism>
<dbReference type="InterPro" id="IPR016181">
    <property type="entry name" value="Acyl_CoA_acyltransferase"/>
</dbReference>
<dbReference type="AlphaFoldDB" id="A0AAV7XK98"/>
<evidence type="ECO:0000313" key="2">
    <source>
        <dbReference type="EMBL" id="KAJ1525515.1"/>
    </source>
</evidence>
<gene>
    <name evidence="2" type="ORF">ONE63_010323</name>
</gene>
<evidence type="ECO:0000259" key="1">
    <source>
        <dbReference type="Pfam" id="PF08445"/>
    </source>
</evidence>
<reference evidence="2" key="1">
    <citation type="submission" date="2022-12" db="EMBL/GenBank/DDBJ databases">
        <title>Chromosome-level genome assembly of the bean flower thrips Megalurothrips usitatus.</title>
        <authorList>
            <person name="Ma L."/>
            <person name="Liu Q."/>
            <person name="Li H."/>
            <person name="Cai W."/>
        </authorList>
    </citation>
    <scope>NUCLEOTIDE SEQUENCE</scope>
    <source>
        <strain evidence="2">Cailab_2022a</strain>
    </source>
</reference>
<dbReference type="EMBL" id="JAPTSV010000008">
    <property type="protein sequence ID" value="KAJ1525515.1"/>
    <property type="molecule type" value="Genomic_DNA"/>
</dbReference>
<protein>
    <recommendedName>
        <fullName evidence="1">GCN5-related N-acetyltransferase Rv2170-like domain-containing protein</fullName>
    </recommendedName>
</protein>
<evidence type="ECO:0000313" key="3">
    <source>
        <dbReference type="Proteomes" id="UP001075354"/>
    </source>
</evidence>
<dbReference type="Pfam" id="PF08445">
    <property type="entry name" value="FR47"/>
    <property type="match status" value="1"/>
</dbReference>
<dbReference type="Proteomes" id="UP001075354">
    <property type="component" value="Chromosome 8"/>
</dbReference>
<dbReference type="InterPro" id="IPR013653">
    <property type="entry name" value="GCN5-like_dom"/>
</dbReference>
<proteinExistence type="predicted"/>
<dbReference type="GO" id="GO:0016747">
    <property type="term" value="F:acyltransferase activity, transferring groups other than amino-acyl groups"/>
    <property type="evidence" value="ECO:0007669"/>
    <property type="project" value="InterPro"/>
</dbReference>
<accession>A0AAV7XK98</accession>
<dbReference type="Gene3D" id="3.40.630.30">
    <property type="match status" value="1"/>
</dbReference>